<dbReference type="EMBL" id="CAFBNZ010000120">
    <property type="protein sequence ID" value="CAB4972350.1"/>
    <property type="molecule type" value="Genomic_DNA"/>
</dbReference>
<evidence type="ECO:0000256" key="13">
    <source>
        <dbReference type="ARBA" id="ARBA00023316"/>
    </source>
</evidence>
<dbReference type="GO" id="GO:0071555">
    <property type="term" value="P:cell wall organization"/>
    <property type="evidence" value="ECO:0007669"/>
    <property type="project" value="UniProtKB-KW"/>
</dbReference>
<keyword evidence="12" id="KW-0131">Cell cycle</keyword>
<keyword evidence="7 18" id="KW-0812">Transmembrane</keyword>
<proteinExistence type="predicted"/>
<feature type="transmembrane region" description="Helical" evidence="18">
    <location>
        <begin position="203"/>
        <end position="232"/>
    </location>
</feature>
<evidence type="ECO:0000313" key="23">
    <source>
        <dbReference type="EMBL" id="CAB5109321.1"/>
    </source>
</evidence>
<dbReference type="PANTHER" id="PTHR30474:SF2">
    <property type="entry name" value="PEPTIDOGLYCAN GLYCOSYLTRANSFERASE FTSW-RELATED"/>
    <property type="match status" value="1"/>
</dbReference>
<organism evidence="22">
    <name type="scientific">freshwater metagenome</name>
    <dbReference type="NCBI Taxonomy" id="449393"/>
    <lineage>
        <taxon>unclassified sequences</taxon>
        <taxon>metagenomes</taxon>
        <taxon>ecological metagenomes</taxon>
    </lineage>
</organism>
<dbReference type="EMBL" id="CAEZSL010000031">
    <property type="protein sequence ID" value="CAB4537025.1"/>
    <property type="molecule type" value="Genomic_DNA"/>
</dbReference>
<name>A0A6J7LU20_9ZZZZ</name>
<dbReference type="EMBL" id="CAEZZV010000002">
    <property type="protein sequence ID" value="CAB4767100.1"/>
    <property type="molecule type" value="Genomic_DNA"/>
</dbReference>
<evidence type="ECO:0000256" key="18">
    <source>
        <dbReference type="SAM" id="Phobius"/>
    </source>
</evidence>
<accession>A0A6J7LU20</accession>
<evidence type="ECO:0000256" key="15">
    <source>
        <dbReference type="ARBA" id="ARBA00044770"/>
    </source>
</evidence>
<keyword evidence="6" id="KW-0808">Transferase</keyword>
<evidence type="ECO:0000313" key="21">
    <source>
        <dbReference type="EMBL" id="CAB4767100.1"/>
    </source>
</evidence>
<keyword evidence="13" id="KW-0961">Cell wall biogenesis/degradation</keyword>
<feature type="region of interest" description="Disordered" evidence="17">
    <location>
        <begin position="1"/>
        <end position="43"/>
    </location>
</feature>
<keyword evidence="5" id="KW-0328">Glycosyltransferase</keyword>
<dbReference type="InterPro" id="IPR013437">
    <property type="entry name" value="FtsW"/>
</dbReference>
<feature type="transmembrane region" description="Helical" evidence="18">
    <location>
        <begin position="392"/>
        <end position="414"/>
    </location>
</feature>
<dbReference type="GO" id="GO:0008360">
    <property type="term" value="P:regulation of cell shape"/>
    <property type="evidence" value="ECO:0007669"/>
    <property type="project" value="UniProtKB-KW"/>
</dbReference>
<comment type="catalytic activity">
    <reaction evidence="16">
        <text>[GlcNAc-(1-&gt;4)-Mur2Ac(oyl-L-Ala-gamma-D-Glu-L-Lys-D-Ala-D-Ala)](n)-di-trans,octa-cis-undecaprenyl diphosphate + beta-D-GlcNAc-(1-&gt;4)-Mur2Ac(oyl-L-Ala-gamma-D-Glu-L-Lys-D-Ala-D-Ala)-di-trans,octa-cis-undecaprenyl diphosphate = [GlcNAc-(1-&gt;4)-Mur2Ac(oyl-L-Ala-gamma-D-Glu-L-Lys-D-Ala-D-Ala)](n+1)-di-trans,octa-cis-undecaprenyl diphosphate + di-trans,octa-cis-undecaprenyl diphosphate + H(+)</text>
        <dbReference type="Rhea" id="RHEA:23708"/>
        <dbReference type="Rhea" id="RHEA-COMP:9602"/>
        <dbReference type="Rhea" id="RHEA-COMP:9603"/>
        <dbReference type="ChEBI" id="CHEBI:15378"/>
        <dbReference type="ChEBI" id="CHEBI:58405"/>
        <dbReference type="ChEBI" id="CHEBI:60033"/>
        <dbReference type="ChEBI" id="CHEBI:78435"/>
        <dbReference type="EC" id="2.4.99.28"/>
    </reaction>
</comment>
<evidence type="ECO:0000256" key="10">
    <source>
        <dbReference type="ARBA" id="ARBA00022989"/>
    </source>
</evidence>
<evidence type="ECO:0000256" key="8">
    <source>
        <dbReference type="ARBA" id="ARBA00022960"/>
    </source>
</evidence>
<evidence type="ECO:0000256" key="11">
    <source>
        <dbReference type="ARBA" id="ARBA00023136"/>
    </source>
</evidence>
<dbReference type="EC" id="2.4.99.28" evidence="15"/>
<evidence type="ECO:0000313" key="19">
    <source>
        <dbReference type="EMBL" id="CAB4537025.1"/>
    </source>
</evidence>
<gene>
    <name evidence="19" type="ORF">UFOPK1421_00424</name>
    <name evidence="20" type="ORF">UFOPK1820_00003</name>
    <name evidence="21" type="ORF">UFOPK2921_00036</name>
    <name evidence="22" type="ORF">UFOPK3889_00693</name>
    <name evidence="23" type="ORF">UFOPK4422_00077</name>
</gene>
<evidence type="ECO:0000256" key="5">
    <source>
        <dbReference type="ARBA" id="ARBA00022676"/>
    </source>
</evidence>
<sequence length="418" mass="45378">MTVAIQRQSRKPKDMSDRRRAAFERAQSARTQGAKPRSRYREKIGSGPKPLGFYMIAAITFILVAFGLVMVLSASSIYSFNKEGTPWEYFSRQVLFTVVGIAGMVTAITFPLTWFQKHTKRFPSLTFASILPVFGVGLMFLAFLPGIGTEVNGARAWLQIGPQTFQPSELMKLFIIIYGADLLSRRESEMGNLRRTMRPFLKIVGLAAGLALVQSDIGSCVVMIGIAAAVLFLAGAPLRPMVGLAAIATPLAFLFIRSSPDKLQRFTSFLDIYGTRDDKSYQVYQSWISLSNGGLTGTGIGTGSGKWGYVPLSHSDFIFAVLAEEMGLLGVVGLITLFAFLIYFGLQVALSCRYRFGLLLAGGIASWFLLQLVINVGGVVGLLPVTGLTLPFISFGGTSLIVSMVACGLLMNVARSPR</sequence>
<evidence type="ECO:0000256" key="9">
    <source>
        <dbReference type="ARBA" id="ARBA00022984"/>
    </source>
</evidence>
<evidence type="ECO:0000313" key="22">
    <source>
        <dbReference type="EMBL" id="CAB4972350.1"/>
    </source>
</evidence>
<dbReference type="InterPro" id="IPR001182">
    <property type="entry name" value="FtsW/RodA"/>
</dbReference>
<feature type="transmembrane region" description="Helical" evidence="18">
    <location>
        <begin position="94"/>
        <end position="115"/>
    </location>
</feature>
<dbReference type="Pfam" id="PF01098">
    <property type="entry name" value="FTSW_RODA_SPOVE"/>
    <property type="match status" value="1"/>
</dbReference>
<comment type="pathway">
    <text evidence="2">Cell wall biogenesis; peptidoglycan biosynthesis.</text>
</comment>
<feature type="transmembrane region" description="Helical" evidence="18">
    <location>
        <begin position="122"/>
        <end position="144"/>
    </location>
</feature>
<feature type="transmembrane region" description="Helical" evidence="18">
    <location>
        <begin position="238"/>
        <end position="256"/>
    </location>
</feature>
<dbReference type="GO" id="GO:0009252">
    <property type="term" value="P:peptidoglycan biosynthetic process"/>
    <property type="evidence" value="ECO:0007669"/>
    <property type="project" value="UniProtKB-KW"/>
</dbReference>
<dbReference type="NCBIfam" id="TIGR02614">
    <property type="entry name" value="ftsW"/>
    <property type="match status" value="1"/>
</dbReference>
<feature type="compositionally biased region" description="Basic and acidic residues" evidence="17">
    <location>
        <begin position="11"/>
        <end position="23"/>
    </location>
</feature>
<evidence type="ECO:0000313" key="20">
    <source>
        <dbReference type="EMBL" id="CAB4588407.1"/>
    </source>
</evidence>
<dbReference type="EMBL" id="CAEZUK010000001">
    <property type="protein sequence ID" value="CAB4588407.1"/>
    <property type="molecule type" value="Genomic_DNA"/>
</dbReference>
<dbReference type="AlphaFoldDB" id="A0A6J7LU20"/>
<evidence type="ECO:0000256" key="1">
    <source>
        <dbReference type="ARBA" id="ARBA00004651"/>
    </source>
</evidence>
<dbReference type="GO" id="GO:0032153">
    <property type="term" value="C:cell division site"/>
    <property type="evidence" value="ECO:0007669"/>
    <property type="project" value="TreeGrafter"/>
</dbReference>
<feature type="transmembrane region" description="Helical" evidence="18">
    <location>
        <begin position="356"/>
        <end position="380"/>
    </location>
</feature>
<keyword evidence="8" id="KW-0133">Cell shape</keyword>
<keyword evidence="3" id="KW-1003">Cell membrane</keyword>
<evidence type="ECO:0000256" key="12">
    <source>
        <dbReference type="ARBA" id="ARBA00023306"/>
    </source>
</evidence>
<dbReference type="GO" id="GO:0051301">
    <property type="term" value="P:cell division"/>
    <property type="evidence" value="ECO:0007669"/>
    <property type="project" value="UniProtKB-KW"/>
</dbReference>
<dbReference type="GO" id="GO:0008955">
    <property type="term" value="F:peptidoglycan glycosyltransferase activity"/>
    <property type="evidence" value="ECO:0007669"/>
    <property type="project" value="UniProtKB-EC"/>
</dbReference>
<evidence type="ECO:0000256" key="2">
    <source>
        <dbReference type="ARBA" id="ARBA00004752"/>
    </source>
</evidence>
<dbReference type="GO" id="GO:0015648">
    <property type="term" value="F:lipid-linked peptidoglycan transporter activity"/>
    <property type="evidence" value="ECO:0007669"/>
    <property type="project" value="TreeGrafter"/>
</dbReference>
<evidence type="ECO:0000256" key="6">
    <source>
        <dbReference type="ARBA" id="ARBA00022679"/>
    </source>
</evidence>
<protein>
    <recommendedName>
        <fullName evidence="15">peptidoglycan glycosyltransferase</fullName>
        <ecNumber evidence="15">2.4.99.28</ecNumber>
    </recommendedName>
    <alternativeName>
        <fullName evidence="14">Peptidoglycan polymerase</fullName>
    </alternativeName>
</protein>
<keyword evidence="11 18" id="KW-0472">Membrane</keyword>
<feature type="transmembrane region" description="Helical" evidence="18">
    <location>
        <begin position="317"/>
        <end position="344"/>
    </location>
</feature>
<evidence type="ECO:0000256" key="4">
    <source>
        <dbReference type="ARBA" id="ARBA00022618"/>
    </source>
</evidence>
<reference evidence="22" key="1">
    <citation type="submission" date="2020-05" db="EMBL/GenBank/DDBJ databases">
        <authorList>
            <person name="Chiriac C."/>
            <person name="Salcher M."/>
            <person name="Ghai R."/>
            <person name="Kavagutti S V."/>
        </authorList>
    </citation>
    <scope>NUCLEOTIDE SEQUENCE</scope>
</reference>
<dbReference type="EMBL" id="CAFBRX010000003">
    <property type="protein sequence ID" value="CAB5109321.1"/>
    <property type="molecule type" value="Genomic_DNA"/>
</dbReference>
<keyword evidence="9" id="KW-0573">Peptidoglycan synthesis</keyword>
<dbReference type="PANTHER" id="PTHR30474">
    <property type="entry name" value="CELL CYCLE PROTEIN"/>
    <property type="match status" value="1"/>
</dbReference>
<evidence type="ECO:0000256" key="17">
    <source>
        <dbReference type="SAM" id="MobiDB-lite"/>
    </source>
</evidence>
<keyword evidence="10 18" id="KW-1133">Transmembrane helix</keyword>
<evidence type="ECO:0000256" key="7">
    <source>
        <dbReference type="ARBA" id="ARBA00022692"/>
    </source>
</evidence>
<evidence type="ECO:0000256" key="14">
    <source>
        <dbReference type="ARBA" id="ARBA00032370"/>
    </source>
</evidence>
<dbReference type="GO" id="GO:0005886">
    <property type="term" value="C:plasma membrane"/>
    <property type="evidence" value="ECO:0007669"/>
    <property type="project" value="UniProtKB-SubCell"/>
</dbReference>
<feature type="transmembrane region" description="Helical" evidence="18">
    <location>
        <begin position="51"/>
        <end position="74"/>
    </location>
</feature>
<evidence type="ECO:0000256" key="16">
    <source>
        <dbReference type="ARBA" id="ARBA00049902"/>
    </source>
</evidence>
<keyword evidence="4" id="KW-0132">Cell division</keyword>
<comment type="subcellular location">
    <subcellularLocation>
        <location evidence="1">Cell membrane</location>
        <topology evidence="1">Multi-pass membrane protein</topology>
    </subcellularLocation>
</comment>
<evidence type="ECO:0000256" key="3">
    <source>
        <dbReference type="ARBA" id="ARBA00022475"/>
    </source>
</evidence>